<accession>A0AAW1SQN8</accession>
<organism evidence="14 15">
    <name type="scientific">Apatococcus fuscideae</name>
    <dbReference type="NCBI Taxonomy" id="2026836"/>
    <lineage>
        <taxon>Eukaryota</taxon>
        <taxon>Viridiplantae</taxon>
        <taxon>Chlorophyta</taxon>
        <taxon>core chlorophytes</taxon>
        <taxon>Trebouxiophyceae</taxon>
        <taxon>Chlorellales</taxon>
        <taxon>Chlorellaceae</taxon>
        <taxon>Apatococcus</taxon>
    </lineage>
</organism>
<keyword evidence="7 12" id="KW-1133">Transmembrane helix</keyword>
<dbReference type="GO" id="GO:0005741">
    <property type="term" value="C:mitochondrial outer membrane"/>
    <property type="evidence" value="ECO:0007669"/>
    <property type="project" value="UniProtKB-SubCell"/>
</dbReference>
<dbReference type="InterPro" id="IPR036052">
    <property type="entry name" value="TrpB-like_PALP_sf"/>
</dbReference>
<dbReference type="PANTHER" id="PTHR10314">
    <property type="entry name" value="CYSTATHIONINE BETA-SYNTHASE"/>
    <property type="match status" value="1"/>
</dbReference>
<evidence type="ECO:0000256" key="7">
    <source>
        <dbReference type="ARBA" id="ARBA00022989"/>
    </source>
</evidence>
<keyword evidence="4" id="KW-0808">Transferase</keyword>
<reference evidence="14 15" key="1">
    <citation type="journal article" date="2024" name="Nat. Commun.">
        <title>Phylogenomics reveals the evolutionary origins of lichenization in chlorophyte algae.</title>
        <authorList>
            <person name="Puginier C."/>
            <person name="Libourel C."/>
            <person name="Otte J."/>
            <person name="Skaloud P."/>
            <person name="Haon M."/>
            <person name="Grisel S."/>
            <person name="Petersen M."/>
            <person name="Berrin J.G."/>
            <person name="Delaux P.M."/>
            <person name="Dal Grande F."/>
            <person name="Keller J."/>
        </authorList>
    </citation>
    <scope>NUCLEOTIDE SEQUENCE [LARGE SCALE GENOMIC DNA]</scope>
    <source>
        <strain evidence="14 15">SAG 2523</strain>
    </source>
</reference>
<evidence type="ECO:0000256" key="10">
    <source>
        <dbReference type="ARBA" id="ARBA00047931"/>
    </source>
</evidence>
<name>A0AAW1SQN8_9CHLO</name>
<sequence>MNQNTTFLVVSGTCAVLSVGLIAALRSWQRPVRDPTAMGLSGLIGNTPLVRIASLSTVTRCEIYGKAEMLNPGGSVKDRVALRIVQEAFASGRLAIGGLITEGTAGSTGISLAMVAKAYGCRCFIALPDDAAAEKAQLLTALGAEIQRVRPVSISHPDHFVNVARRRAAEDDSAVFADQFENLANFRAHLSTGEEIWSQLDGNVDAFICGAGTGGTIAGVSSSLKRRKRHVHIGLIDPPGSGLYNKVTRGVMYTRQEAEGKRLRNPFDTITEGIGINRETANFKQATIDSAFQGTDQEAVEMAAYLMRNDGLFLGSSAAMNCVGAVKVARALGPGNTVVTILCDGGQRHLSKFQNPKYLQQQGLAPQQSGRHLDFIA</sequence>
<gene>
    <name evidence="14" type="ORF">WJX84_007311</name>
</gene>
<evidence type="ECO:0000313" key="14">
    <source>
        <dbReference type="EMBL" id="KAK9853872.1"/>
    </source>
</evidence>
<dbReference type="EMBL" id="JALJOV010001128">
    <property type="protein sequence ID" value="KAK9853872.1"/>
    <property type="molecule type" value="Genomic_DNA"/>
</dbReference>
<evidence type="ECO:0000256" key="2">
    <source>
        <dbReference type="ARBA" id="ARBA00004572"/>
    </source>
</evidence>
<keyword evidence="8" id="KW-0496">Mitochondrion</keyword>
<keyword evidence="15" id="KW-1185">Reference proteome</keyword>
<keyword evidence="5 12" id="KW-0812">Transmembrane</keyword>
<evidence type="ECO:0000259" key="13">
    <source>
        <dbReference type="Pfam" id="PF00291"/>
    </source>
</evidence>
<comment type="cofactor">
    <cofactor evidence="1">
        <name>pyridoxal 5'-phosphate</name>
        <dbReference type="ChEBI" id="CHEBI:597326"/>
    </cofactor>
</comment>
<dbReference type="Gene3D" id="3.40.50.1100">
    <property type="match status" value="2"/>
</dbReference>
<evidence type="ECO:0000256" key="11">
    <source>
        <dbReference type="ARBA" id="ARBA00078545"/>
    </source>
</evidence>
<dbReference type="FunFam" id="3.40.50.1100:FF:000096">
    <property type="entry name" value="Related to cysteine synthase"/>
    <property type="match status" value="1"/>
</dbReference>
<keyword evidence="6" id="KW-1000">Mitochondrion outer membrane</keyword>
<comment type="caution">
    <text evidence="14">The sequence shown here is derived from an EMBL/GenBank/DDBJ whole genome shotgun (WGS) entry which is preliminary data.</text>
</comment>
<dbReference type="InterPro" id="IPR050214">
    <property type="entry name" value="Cys_Synth/Cystath_Beta-Synth"/>
</dbReference>
<evidence type="ECO:0000256" key="4">
    <source>
        <dbReference type="ARBA" id="ARBA00022679"/>
    </source>
</evidence>
<evidence type="ECO:0000313" key="15">
    <source>
        <dbReference type="Proteomes" id="UP001485043"/>
    </source>
</evidence>
<dbReference type="EC" id="2.5.1.47" evidence="3"/>
<dbReference type="GO" id="GO:0004124">
    <property type="term" value="F:cysteine synthase activity"/>
    <property type="evidence" value="ECO:0007669"/>
    <property type="project" value="UniProtKB-EC"/>
</dbReference>
<evidence type="ECO:0000256" key="5">
    <source>
        <dbReference type="ARBA" id="ARBA00022692"/>
    </source>
</evidence>
<dbReference type="AlphaFoldDB" id="A0AAW1SQN8"/>
<dbReference type="Proteomes" id="UP001485043">
    <property type="component" value="Unassembled WGS sequence"/>
</dbReference>
<dbReference type="InterPro" id="IPR001216">
    <property type="entry name" value="P-phosphate_BS"/>
</dbReference>
<evidence type="ECO:0000256" key="1">
    <source>
        <dbReference type="ARBA" id="ARBA00001933"/>
    </source>
</evidence>
<dbReference type="Pfam" id="PF00291">
    <property type="entry name" value="PALP"/>
    <property type="match status" value="1"/>
</dbReference>
<dbReference type="SUPFAM" id="SSF53686">
    <property type="entry name" value="Tryptophan synthase beta subunit-like PLP-dependent enzymes"/>
    <property type="match status" value="1"/>
</dbReference>
<evidence type="ECO:0000256" key="9">
    <source>
        <dbReference type="ARBA" id="ARBA00023136"/>
    </source>
</evidence>
<dbReference type="GO" id="GO:0006535">
    <property type="term" value="P:cysteine biosynthetic process from serine"/>
    <property type="evidence" value="ECO:0007669"/>
    <property type="project" value="InterPro"/>
</dbReference>
<dbReference type="InterPro" id="IPR001926">
    <property type="entry name" value="TrpB-like_PALP"/>
</dbReference>
<dbReference type="CDD" id="cd01561">
    <property type="entry name" value="CBS_like"/>
    <property type="match status" value="1"/>
</dbReference>
<comment type="subcellular location">
    <subcellularLocation>
        <location evidence="2">Mitochondrion outer membrane</location>
        <topology evidence="2">Single-pass membrane protein</topology>
    </subcellularLocation>
</comment>
<evidence type="ECO:0000256" key="3">
    <source>
        <dbReference type="ARBA" id="ARBA00012681"/>
    </source>
</evidence>
<feature type="transmembrane region" description="Helical" evidence="12">
    <location>
        <begin position="6"/>
        <end position="25"/>
    </location>
</feature>
<dbReference type="PROSITE" id="PS00901">
    <property type="entry name" value="CYS_SYNTHASE"/>
    <property type="match status" value="1"/>
</dbReference>
<keyword evidence="9 12" id="KW-0472">Membrane</keyword>
<evidence type="ECO:0000256" key="8">
    <source>
        <dbReference type="ARBA" id="ARBA00023128"/>
    </source>
</evidence>
<proteinExistence type="predicted"/>
<evidence type="ECO:0000256" key="6">
    <source>
        <dbReference type="ARBA" id="ARBA00022787"/>
    </source>
</evidence>
<protein>
    <recommendedName>
        <fullName evidence="3">cysteine synthase</fullName>
        <ecNumber evidence="3">2.5.1.47</ecNumber>
    </recommendedName>
    <alternativeName>
        <fullName evidence="11">Cysteine synthase-like protein</fullName>
    </alternativeName>
</protein>
<comment type="catalytic activity">
    <reaction evidence="10">
        <text>O-acetyl-L-serine + hydrogen sulfide = L-cysteine + acetate</text>
        <dbReference type="Rhea" id="RHEA:14829"/>
        <dbReference type="ChEBI" id="CHEBI:29919"/>
        <dbReference type="ChEBI" id="CHEBI:30089"/>
        <dbReference type="ChEBI" id="CHEBI:35235"/>
        <dbReference type="ChEBI" id="CHEBI:58340"/>
        <dbReference type="EC" id="2.5.1.47"/>
    </reaction>
</comment>
<feature type="domain" description="Tryptophan synthase beta chain-like PALP" evidence="13">
    <location>
        <begin position="41"/>
        <end position="344"/>
    </location>
</feature>
<evidence type="ECO:0000256" key="12">
    <source>
        <dbReference type="SAM" id="Phobius"/>
    </source>
</evidence>